<name>A0AA94JMR9_9FLAO</name>
<accession>A0AA94JMR9</accession>
<comment type="caution">
    <text evidence="1">The sequence shown here is derived from an EMBL/GenBank/DDBJ whole genome shotgun (WGS) entry which is preliminary data.</text>
</comment>
<reference evidence="1" key="1">
    <citation type="submission" date="2018-12" db="EMBL/GenBank/DDBJ databases">
        <title>Draft genome sequence of Flaovobacterium columnare BGFS27 isolated from channel catfish in Alabama.</title>
        <authorList>
            <person name="Cai W."/>
            <person name="Arias C."/>
        </authorList>
    </citation>
    <scope>NUCLEOTIDE SEQUENCE [LARGE SCALE GENOMIC DNA]</scope>
    <source>
        <strain evidence="1">BGFS27</strain>
    </source>
</reference>
<organism evidence="1">
    <name type="scientific">Flavobacterium columnare</name>
    <dbReference type="NCBI Taxonomy" id="996"/>
    <lineage>
        <taxon>Bacteria</taxon>
        <taxon>Pseudomonadati</taxon>
        <taxon>Bacteroidota</taxon>
        <taxon>Flavobacteriia</taxon>
        <taxon>Flavobacteriales</taxon>
        <taxon>Flavobacteriaceae</taxon>
        <taxon>Flavobacterium</taxon>
    </lineage>
</organism>
<proteinExistence type="predicted"/>
<dbReference type="EMBL" id="RWGX01000006">
    <property type="protein sequence ID" value="RVU86726.1"/>
    <property type="molecule type" value="Genomic_DNA"/>
</dbReference>
<evidence type="ECO:0008006" key="2">
    <source>
        <dbReference type="Google" id="ProtNLM"/>
    </source>
</evidence>
<sequence>MAKDTNEIQKIILDQKATASELSPLQVLTPDEQSLFDLNNTSKMSIWRLWVFVFASVMSIEEQLWDAFKIEIEKIIAASRVHTRLWYRDKALNYLHGLQLGETDVYDTTGLSDDDIKNRRIIANAAPVKMVINGYGVLRMKVVRMVGNELAPLTPEQLTAFSAYMNLVSDAGTTIIPSTGPADLLKLKMDVYYDALVLNPNGERLDGSDTEPVQNAIRNYLKSIKFNGSLILDSLTTELKKVQGVEIPVIKEAYSKFGTYSYDDLNVQNVGLINAIRVADAGYMKLDENNLFINFIPYTE</sequence>
<dbReference type="AlphaFoldDB" id="A0AA94JMR9"/>
<dbReference type="RefSeq" id="WP_127822440.1">
    <property type="nucleotide sequence ID" value="NZ_RWGX02000014.1"/>
</dbReference>
<evidence type="ECO:0000313" key="1">
    <source>
        <dbReference type="EMBL" id="RVU86726.1"/>
    </source>
</evidence>
<gene>
    <name evidence="1" type="ORF">EJB19_14255</name>
</gene>
<protein>
    <recommendedName>
        <fullName evidence="2">Nucleotidyltransferase</fullName>
    </recommendedName>
</protein>